<dbReference type="RefSeq" id="WP_194449186.1">
    <property type="nucleotide sequence ID" value="NZ_CP063849.1"/>
</dbReference>
<dbReference type="UniPathway" id="UPA00047">
    <property type="reaction ID" value="UER00058"/>
</dbReference>
<gene>
    <name evidence="17" type="primary">ilvE</name>
    <name evidence="18" type="ORF">IRI77_32995</name>
</gene>
<name>A0A7S7SJR3_PALFE</name>
<evidence type="ECO:0000256" key="1">
    <source>
        <dbReference type="ARBA" id="ARBA00001933"/>
    </source>
</evidence>
<dbReference type="KEGG" id="pfer:IRI77_32995"/>
<evidence type="ECO:0000256" key="12">
    <source>
        <dbReference type="ARBA" id="ARBA00048212"/>
    </source>
</evidence>
<evidence type="ECO:0000256" key="7">
    <source>
        <dbReference type="ARBA" id="ARBA00022576"/>
    </source>
</evidence>
<dbReference type="NCBIfam" id="TIGR01122">
    <property type="entry name" value="ilvE_I"/>
    <property type="match status" value="1"/>
</dbReference>
<dbReference type="PANTHER" id="PTHR42743:SF4">
    <property type="entry name" value="BRANCHED-CHAIN-AMINO-ACID AMINOTRANSFERASE-RELATED"/>
    <property type="match status" value="1"/>
</dbReference>
<comment type="cofactor">
    <cofactor evidence="1 16">
        <name>pyridoxal 5'-phosphate</name>
        <dbReference type="ChEBI" id="CHEBI:597326"/>
    </cofactor>
</comment>
<keyword evidence="19" id="KW-1185">Reference proteome</keyword>
<evidence type="ECO:0000256" key="8">
    <source>
        <dbReference type="ARBA" id="ARBA00022605"/>
    </source>
</evidence>
<evidence type="ECO:0000256" key="11">
    <source>
        <dbReference type="ARBA" id="ARBA00023304"/>
    </source>
</evidence>
<dbReference type="UniPathway" id="UPA00048">
    <property type="reaction ID" value="UER00073"/>
</dbReference>
<dbReference type="InterPro" id="IPR043132">
    <property type="entry name" value="BCAT-like_C"/>
</dbReference>
<keyword evidence="9 17" id="KW-0808">Transferase</keyword>
<dbReference type="InterPro" id="IPR005785">
    <property type="entry name" value="B_amino_transI"/>
</dbReference>
<evidence type="ECO:0000256" key="4">
    <source>
        <dbReference type="ARBA" id="ARBA00004931"/>
    </source>
</evidence>
<organism evidence="18 19">
    <name type="scientific">Paludibaculum fermentans</name>
    <dbReference type="NCBI Taxonomy" id="1473598"/>
    <lineage>
        <taxon>Bacteria</taxon>
        <taxon>Pseudomonadati</taxon>
        <taxon>Acidobacteriota</taxon>
        <taxon>Terriglobia</taxon>
        <taxon>Bryobacterales</taxon>
        <taxon>Bryobacteraceae</taxon>
        <taxon>Paludibaculum</taxon>
    </lineage>
</organism>
<dbReference type="Pfam" id="PF01063">
    <property type="entry name" value="Aminotran_4"/>
    <property type="match status" value="1"/>
</dbReference>
<dbReference type="GO" id="GO:0009097">
    <property type="term" value="P:isoleucine biosynthetic process"/>
    <property type="evidence" value="ECO:0007669"/>
    <property type="project" value="UniProtKB-UniPathway"/>
</dbReference>
<keyword evidence="7 17" id="KW-0032">Aminotransferase</keyword>
<evidence type="ECO:0000313" key="18">
    <source>
        <dbReference type="EMBL" id="QOY87519.1"/>
    </source>
</evidence>
<dbReference type="SUPFAM" id="SSF56752">
    <property type="entry name" value="D-aminoacid aminotransferase-like PLP-dependent enzymes"/>
    <property type="match status" value="1"/>
</dbReference>
<dbReference type="FunFam" id="3.20.10.10:FF:000002">
    <property type="entry name" value="D-alanine aminotransferase"/>
    <property type="match status" value="1"/>
</dbReference>
<keyword evidence="8 17" id="KW-0028">Amino-acid biosynthesis</keyword>
<comment type="pathway">
    <text evidence="4 17">Amino-acid biosynthesis; L-valine biosynthesis; L-valine from pyruvate: step 4/4.</text>
</comment>
<dbReference type="Gene3D" id="3.20.10.10">
    <property type="entry name" value="D-amino Acid Aminotransferase, subunit A, domain 2"/>
    <property type="match status" value="1"/>
</dbReference>
<keyword evidence="11 17" id="KW-0100">Branched-chain amino acid biosynthesis</keyword>
<dbReference type="AlphaFoldDB" id="A0A7S7SJR3"/>
<dbReference type="InterPro" id="IPR001544">
    <property type="entry name" value="Aminotrans_IV"/>
</dbReference>
<evidence type="ECO:0000256" key="10">
    <source>
        <dbReference type="ARBA" id="ARBA00022898"/>
    </source>
</evidence>
<dbReference type="InterPro" id="IPR050571">
    <property type="entry name" value="Class-IV_PLP-Dep_Aminotrnsfr"/>
</dbReference>
<comment type="function">
    <text evidence="2 17">Acts on leucine, isoleucine and valine.</text>
</comment>
<dbReference type="NCBIfam" id="NF005146">
    <property type="entry name" value="PRK06606.1"/>
    <property type="match status" value="1"/>
</dbReference>
<evidence type="ECO:0000256" key="16">
    <source>
        <dbReference type="RuleBase" id="RU004516"/>
    </source>
</evidence>
<evidence type="ECO:0000256" key="5">
    <source>
        <dbReference type="ARBA" id="ARBA00005072"/>
    </source>
</evidence>
<dbReference type="PROSITE" id="PS00770">
    <property type="entry name" value="AA_TRANSFER_CLASS_4"/>
    <property type="match status" value="1"/>
</dbReference>
<dbReference type="InterPro" id="IPR043131">
    <property type="entry name" value="BCAT-like_N"/>
</dbReference>
<comment type="pathway">
    <text evidence="3 17">Amino-acid biosynthesis; L-isoleucine biosynthesis; L-isoleucine from 2-oxobutanoate: step 4/4.</text>
</comment>
<dbReference type="GO" id="GO:0009099">
    <property type="term" value="P:L-valine biosynthetic process"/>
    <property type="evidence" value="ECO:0007669"/>
    <property type="project" value="UniProtKB-UniPathway"/>
</dbReference>
<evidence type="ECO:0000256" key="9">
    <source>
        <dbReference type="ARBA" id="ARBA00022679"/>
    </source>
</evidence>
<dbReference type="GO" id="GO:0004084">
    <property type="term" value="F:branched-chain-amino-acid transaminase activity"/>
    <property type="evidence" value="ECO:0007669"/>
    <property type="project" value="UniProtKB-EC"/>
</dbReference>
<comment type="catalytic activity">
    <reaction evidence="12 17">
        <text>L-valine + 2-oxoglutarate = 3-methyl-2-oxobutanoate + L-glutamate</text>
        <dbReference type="Rhea" id="RHEA:24813"/>
        <dbReference type="ChEBI" id="CHEBI:11851"/>
        <dbReference type="ChEBI" id="CHEBI:16810"/>
        <dbReference type="ChEBI" id="CHEBI:29985"/>
        <dbReference type="ChEBI" id="CHEBI:57762"/>
        <dbReference type="EC" id="2.6.1.42"/>
    </reaction>
</comment>
<dbReference type="EMBL" id="CP063849">
    <property type="protein sequence ID" value="QOY87519.1"/>
    <property type="molecule type" value="Genomic_DNA"/>
</dbReference>
<comment type="similarity">
    <text evidence="6 15">Belongs to the class-IV pyridoxal-phosphate-dependent aminotransferase family.</text>
</comment>
<accession>A0A7S7SJR3</accession>
<comment type="catalytic activity">
    <reaction evidence="14 17">
        <text>L-leucine + 2-oxoglutarate = 4-methyl-2-oxopentanoate + L-glutamate</text>
        <dbReference type="Rhea" id="RHEA:18321"/>
        <dbReference type="ChEBI" id="CHEBI:16810"/>
        <dbReference type="ChEBI" id="CHEBI:17865"/>
        <dbReference type="ChEBI" id="CHEBI:29985"/>
        <dbReference type="ChEBI" id="CHEBI:57427"/>
        <dbReference type="EC" id="2.6.1.42"/>
    </reaction>
</comment>
<reference evidence="18 19" key="1">
    <citation type="submission" date="2020-10" db="EMBL/GenBank/DDBJ databases">
        <title>Complete genome sequence of Paludibaculum fermentans P105T, a facultatively anaerobic acidobacterium capable of dissimilatory Fe(III) reduction.</title>
        <authorList>
            <person name="Dedysh S.N."/>
            <person name="Beletsky A.V."/>
            <person name="Kulichevskaya I.S."/>
            <person name="Mardanov A.V."/>
            <person name="Ravin N.V."/>
        </authorList>
    </citation>
    <scope>NUCLEOTIDE SEQUENCE [LARGE SCALE GENOMIC DNA]</scope>
    <source>
        <strain evidence="18 19">P105</strain>
    </source>
</reference>
<dbReference type="GO" id="GO:0009098">
    <property type="term" value="P:L-leucine biosynthetic process"/>
    <property type="evidence" value="ECO:0007669"/>
    <property type="project" value="UniProtKB-UniPathway"/>
</dbReference>
<evidence type="ECO:0000256" key="13">
    <source>
        <dbReference type="ARBA" id="ARBA00048798"/>
    </source>
</evidence>
<proteinExistence type="inferred from homology"/>
<dbReference type="UniPathway" id="UPA00049">
    <property type="reaction ID" value="UER00062"/>
</dbReference>
<evidence type="ECO:0000313" key="19">
    <source>
        <dbReference type="Proteomes" id="UP000593892"/>
    </source>
</evidence>
<comment type="pathway">
    <text evidence="5 17">Amino-acid biosynthesis; L-leucine biosynthesis; L-leucine from 3-methyl-2-oxobutanoate: step 4/4.</text>
</comment>
<keyword evidence="10 16" id="KW-0663">Pyridoxal phosphate</keyword>
<evidence type="ECO:0000256" key="14">
    <source>
        <dbReference type="ARBA" id="ARBA00049229"/>
    </source>
</evidence>
<comment type="catalytic activity">
    <reaction evidence="13 17">
        <text>L-isoleucine + 2-oxoglutarate = (S)-3-methyl-2-oxopentanoate + L-glutamate</text>
        <dbReference type="Rhea" id="RHEA:24801"/>
        <dbReference type="ChEBI" id="CHEBI:16810"/>
        <dbReference type="ChEBI" id="CHEBI:29985"/>
        <dbReference type="ChEBI" id="CHEBI:35146"/>
        <dbReference type="ChEBI" id="CHEBI:58045"/>
        <dbReference type="EC" id="2.6.1.42"/>
    </reaction>
</comment>
<sequence>MFDNQDVLIYFNNQFVPLRDANVNILTHGLNYGTGVFEGIRGYWVPEEEELFLVRCEDHYHRWKANCRILEIDPPKSAEELTEITAELVRRNNFKTDIYVRPLSYMSSARVGVRPDGQHSFAIAAIPFGVYIDSSKGLHAGVASWRRVEDQALPARGKICGAYVNSVLATTEAHYHGYDEAILLNQNGHVAEGSTCNIFMVRHGKLITPPPSDNILEGLVRDSVITLARREMHLDVIERSIDRSELYIADELFFTGTAVEVAPITMVDHRTVGCGNIGFVTGHIRELYTQATRGRIADYHAWLHPAYQALMAV</sequence>
<dbReference type="InterPro" id="IPR018300">
    <property type="entry name" value="Aminotrans_IV_CS"/>
</dbReference>
<dbReference type="InterPro" id="IPR036038">
    <property type="entry name" value="Aminotransferase-like"/>
</dbReference>
<evidence type="ECO:0000256" key="2">
    <source>
        <dbReference type="ARBA" id="ARBA00003109"/>
    </source>
</evidence>
<dbReference type="PANTHER" id="PTHR42743">
    <property type="entry name" value="AMINO-ACID AMINOTRANSFERASE"/>
    <property type="match status" value="1"/>
</dbReference>
<evidence type="ECO:0000256" key="15">
    <source>
        <dbReference type="RuleBase" id="RU004106"/>
    </source>
</evidence>
<dbReference type="EC" id="2.6.1.42" evidence="17"/>
<evidence type="ECO:0000256" key="3">
    <source>
        <dbReference type="ARBA" id="ARBA00004824"/>
    </source>
</evidence>
<evidence type="ECO:0000256" key="6">
    <source>
        <dbReference type="ARBA" id="ARBA00009320"/>
    </source>
</evidence>
<dbReference type="Proteomes" id="UP000593892">
    <property type="component" value="Chromosome"/>
</dbReference>
<evidence type="ECO:0000256" key="17">
    <source>
        <dbReference type="RuleBase" id="RU364094"/>
    </source>
</evidence>
<dbReference type="Gene3D" id="3.30.470.10">
    <property type="match status" value="1"/>
</dbReference>
<protein>
    <recommendedName>
        <fullName evidence="17">Branched-chain-amino-acid aminotransferase</fullName>
        <shortName evidence="17">BCAT</shortName>
        <ecNumber evidence="17">2.6.1.42</ecNumber>
    </recommendedName>
</protein>